<sequence>MPAHVAAAFQADDRQPAVPLGAAWDNGWRLGTVALSRAVGPHTTWSARVRERVEVDGLRVVRPVRATDGRFLAAGWRASQFVEGEPGARVDETAAAALRLEAALVAGLDDGLPLPESDPEDVFCAADRAAWSTHEPRVLAGVEDGLHRDLLLKLRAAMGPLAGPAVPCHADMLATTVYAPGNPPALTDLVGVMHPRGYTAAQVIVDGLLAGAVDAGVIARFRHVPDLHQLLVRAAAYRVWVHVLLSRPEPAASAALAEVVDLLLSRPGGTL</sequence>
<dbReference type="Proteomes" id="UP000185434">
    <property type="component" value="Chromosome"/>
</dbReference>
<name>A0A1L7CRG4_9CORY</name>
<evidence type="ECO:0000313" key="1">
    <source>
        <dbReference type="EMBL" id="APT88433.1"/>
    </source>
</evidence>
<proteinExistence type="predicted"/>
<dbReference type="KEGG" id="cfk:CFRA_03110"/>
<evidence type="ECO:0000313" key="2">
    <source>
        <dbReference type="Proteomes" id="UP000185434"/>
    </source>
</evidence>
<dbReference type="InterPro" id="IPR013402">
    <property type="entry name" value="CHP02569"/>
</dbReference>
<reference evidence="1 2" key="1">
    <citation type="submission" date="2014-08" db="EMBL/GenBank/DDBJ databases">
        <title>Complete genome sequence of Corynebacterium frankenforstense ST18(T) (=DSM 45800(T)), isolated from raw cow milk.</title>
        <authorList>
            <person name="Ruckert C."/>
            <person name="Albersmeier A."/>
            <person name="Winkler A."/>
            <person name="Lipski A."/>
            <person name="Kalinowski J."/>
        </authorList>
    </citation>
    <scope>NUCLEOTIDE SEQUENCE [LARGE SCALE GENOMIC DNA]</scope>
    <source>
        <strain evidence="1 2">ST18</strain>
    </source>
</reference>
<dbReference type="NCBIfam" id="TIGR02569">
    <property type="entry name" value="TIGR02569_actnb"/>
    <property type="match status" value="1"/>
</dbReference>
<gene>
    <name evidence="1" type="ORF">CFRA_03110</name>
</gene>
<dbReference type="EMBL" id="CP009247">
    <property type="protein sequence ID" value="APT88433.1"/>
    <property type="molecule type" value="Genomic_DNA"/>
</dbReference>
<keyword evidence="2" id="KW-1185">Reference proteome</keyword>
<dbReference type="AlphaFoldDB" id="A0A1L7CRG4"/>
<evidence type="ECO:0008006" key="3">
    <source>
        <dbReference type="Google" id="ProtNLM"/>
    </source>
</evidence>
<accession>A0A1L7CRG4</accession>
<protein>
    <recommendedName>
        <fullName evidence="3">TIGR02569 family protein</fullName>
    </recommendedName>
</protein>
<organism evidence="1 2">
    <name type="scientific">Corynebacterium frankenforstense DSM 45800</name>
    <dbReference type="NCBI Taxonomy" id="1437875"/>
    <lineage>
        <taxon>Bacteria</taxon>
        <taxon>Bacillati</taxon>
        <taxon>Actinomycetota</taxon>
        <taxon>Actinomycetes</taxon>
        <taxon>Mycobacteriales</taxon>
        <taxon>Corynebacteriaceae</taxon>
        <taxon>Corynebacterium</taxon>
    </lineage>
</organism>
<dbReference type="STRING" id="1437875.CFRA_03110"/>